<keyword evidence="3" id="KW-0449">Lipoprotein</keyword>
<dbReference type="STRING" id="1851544.ODI_04080"/>
<dbReference type="RefSeq" id="WP_067757018.1">
    <property type="nucleotide sequence ID" value="NZ_LT907988.1"/>
</dbReference>
<keyword evidence="5" id="KW-1185">Reference proteome</keyword>
<dbReference type="EMBL" id="LT907988">
    <property type="protein sequence ID" value="SOE49431.1"/>
    <property type="molecule type" value="Genomic_DNA"/>
</dbReference>
<dbReference type="Pfam" id="PF20085">
    <property type="entry name" value="TGL"/>
    <property type="match status" value="1"/>
</dbReference>
<evidence type="ECO:0000256" key="2">
    <source>
        <dbReference type="ARBA" id="ARBA00022969"/>
    </source>
</evidence>
<keyword evidence="2" id="KW-0749">Sporulation</keyword>
<evidence type="ECO:0000313" key="4">
    <source>
        <dbReference type="EMBL" id="SOE49431.1"/>
    </source>
</evidence>
<protein>
    <submittedName>
        <fullName evidence="3">Putative lipoprotein</fullName>
    </submittedName>
</protein>
<dbReference type="InterPro" id="IPR020916">
    <property type="entry name" value="Gln_gamma-glutamylTfrase_bac"/>
</dbReference>
<reference evidence="4 5" key="2">
    <citation type="submission" date="2017-08" db="EMBL/GenBank/DDBJ databases">
        <authorList>
            <person name="de Groot N.N."/>
        </authorList>
    </citation>
    <scope>NUCLEOTIDE SEQUENCE [LARGE SCALE GENOMIC DNA]</scope>
    <source>
        <strain evidence="4">Orrdi1</strain>
    </source>
</reference>
<dbReference type="EMBL" id="FLRC01000041">
    <property type="protein sequence ID" value="SBT26718.1"/>
    <property type="molecule type" value="Genomic_DNA"/>
</dbReference>
<organism evidence="3 5">
    <name type="scientific">Orrella dioscoreae</name>
    <dbReference type="NCBI Taxonomy" id="1851544"/>
    <lineage>
        <taxon>Bacteria</taxon>
        <taxon>Pseudomonadati</taxon>
        <taxon>Pseudomonadota</taxon>
        <taxon>Betaproteobacteria</taxon>
        <taxon>Burkholderiales</taxon>
        <taxon>Alcaligenaceae</taxon>
        <taxon>Orrella</taxon>
    </lineage>
</organism>
<dbReference type="AlphaFoldDB" id="A0A1C3K5L4"/>
<gene>
    <name evidence="3" type="ORF">ODI_04080</name>
    <name evidence="4" type="ORF">ODI_R2067</name>
</gene>
<dbReference type="KEGG" id="odi:ODI_R2067"/>
<sequence>MTPSTPSSPVTRPAALLPYGVRIEMGAGADPQAVEAEARALLAALSTEDCTDILHEAGGVLRLVLSADATARWAPGLDTTGLVDALGLDTHAREADLDREILLALLLAPVPLAYPSVAELASAIRIRRYTVQAARKTALAFDTEAAERPEDCWTYSEATGFVLRPGADLIDALRKATQPDATGKLYAFSCYRATEYVTLLGIAQELQDTNPPLYRRLQRQWEQRAIMSGLFHDVFLREYGSLQAPLPSRYYVPGDRLWFRNPDEASANAEGYEGSWVVYVGEGRYTNFWKRDQPFTLVSKCLEIYHWRDATYENDRGQLRVNDDEVDRRVHQTQQDPQAVQAILARMLRIRDPQGVYAEGGCIDATRECARWVRPGSADLALP</sequence>
<keyword evidence="1" id="KW-0808">Transferase</keyword>
<evidence type="ECO:0000313" key="3">
    <source>
        <dbReference type="EMBL" id="SBT26718.1"/>
    </source>
</evidence>
<evidence type="ECO:0000313" key="5">
    <source>
        <dbReference type="Proteomes" id="UP000078558"/>
    </source>
</evidence>
<reference evidence="3 5" key="1">
    <citation type="submission" date="2016-06" db="EMBL/GenBank/DDBJ databases">
        <authorList>
            <person name="Kjaerup R.B."/>
            <person name="Dalgaard T.S."/>
            <person name="Juul-Madsen H.R."/>
        </authorList>
    </citation>
    <scope>NUCLEOTIDE SEQUENCE [LARGE SCALE GENOMIC DNA]</scope>
    <source>
        <strain evidence="3">Orrdi1</strain>
    </source>
</reference>
<dbReference type="GO" id="GO:0003810">
    <property type="term" value="F:protein-glutamine gamma-glutamyltransferase activity"/>
    <property type="evidence" value="ECO:0007669"/>
    <property type="project" value="InterPro"/>
</dbReference>
<evidence type="ECO:0000256" key="1">
    <source>
        <dbReference type="ARBA" id="ARBA00022679"/>
    </source>
</evidence>
<accession>A0A1C3K5L4</accession>
<dbReference type="GO" id="GO:0030435">
    <property type="term" value="P:sporulation resulting in formation of a cellular spore"/>
    <property type="evidence" value="ECO:0007669"/>
    <property type="project" value="UniProtKB-KW"/>
</dbReference>
<proteinExistence type="predicted"/>
<dbReference type="OrthoDB" id="8738101at2"/>
<name>A0A1C3K5L4_9BURK</name>
<dbReference type="Proteomes" id="UP000078558">
    <property type="component" value="Chromosome I"/>
</dbReference>